<proteinExistence type="predicted"/>
<name>A0AAV9JPI3_9PEZI</name>
<reference evidence="3 4" key="1">
    <citation type="submission" date="2021-11" db="EMBL/GenBank/DDBJ databases">
        <title>Black yeast isolated from Biological Soil Crust.</title>
        <authorList>
            <person name="Kurbessoian T."/>
        </authorList>
    </citation>
    <scope>NUCLEOTIDE SEQUENCE [LARGE SCALE GENOMIC DNA]</scope>
    <source>
        <strain evidence="3 4">CCFEE 5522</strain>
    </source>
</reference>
<evidence type="ECO:0000313" key="3">
    <source>
        <dbReference type="EMBL" id="KAK4546931.1"/>
    </source>
</evidence>
<dbReference type="Proteomes" id="UP001324427">
    <property type="component" value="Unassembled WGS sequence"/>
</dbReference>
<evidence type="ECO:0000256" key="2">
    <source>
        <dbReference type="SAM" id="Phobius"/>
    </source>
</evidence>
<keyword evidence="2" id="KW-0472">Membrane</keyword>
<keyword evidence="2" id="KW-0812">Transmembrane</keyword>
<keyword evidence="4" id="KW-1185">Reference proteome</keyword>
<evidence type="ECO:0000256" key="1">
    <source>
        <dbReference type="SAM" id="MobiDB-lite"/>
    </source>
</evidence>
<feature type="region of interest" description="Disordered" evidence="1">
    <location>
        <begin position="252"/>
        <end position="284"/>
    </location>
</feature>
<gene>
    <name evidence="3" type="ORF">LTR36_001663</name>
</gene>
<sequence>MADSAEAASIPTLVPMIVLEEESRCNLFDQRDYHYEIARIAKDTGLYPWDMTDDPRQDANLLSFTVRLTKVAQHLASAKESDLRLLQAIQLVSQVHEQVVRVQQRSGVDPSVAMDKIAARLDDLTALTRDMLLRTERRTYRPMCRLMVASRDNQLNYRAAEASNRLAAVTRRDSADMRVIAAVTLIFLPGTFVATLFSTSFFDFSPKEPRRVVSKRVWLYWVIAIALTAVVLVAWLVTSRVMHKRHGSPVLATEAPERRKSLESEDNDHGSVLGRTEVSEEAGRAGGVETAGGAEIGPAMLGAQRGDITGSSGPTDGQEKVCGDGSEAVAANALGSASTEILSGHPAPKGLDSKDVVQLQDQYVTAAGRVDGMAHAPLLSLRRLAERVGQRPHALHATVDAV</sequence>
<feature type="compositionally biased region" description="Basic and acidic residues" evidence="1">
    <location>
        <begin position="255"/>
        <end position="269"/>
    </location>
</feature>
<protein>
    <submittedName>
        <fullName evidence="3">Uncharacterized protein</fullName>
    </submittedName>
</protein>
<dbReference type="Gene3D" id="1.20.58.340">
    <property type="entry name" value="Magnesium transport protein CorA, transmembrane region"/>
    <property type="match status" value="1"/>
</dbReference>
<comment type="caution">
    <text evidence="3">The sequence shown here is derived from an EMBL/GenBank/DDBJ whole genome shotgun (WGS) entry which is preliminary data.</text>
</comment>
<dbReference type="AlphaFoldDB" id="A0AAV9JPI3"/>
<feature type="transmembrane region" description="Helical" evidence="2">
    <location>
        <begin position="218"/>
        <end position="237"/>
    </location>
</feature>
<accession>A0AAV9JPI3</accession>
<dbReference type="EMBL" id="JAVFHQ010000013">
    <property type="protein sequence ID" value="KAK4546931.1"/>
    <property type="molecule type" value="Genomic_DNA"/>
</dbReference>
<organism evidence="3 4">
    <name type="scientific">Oleoguttula mirabilis</name>
    <dbReference type="NCBI Taxonomy" id="1507867"/>
    <lineage>
        <taxon>Eukaryota</taxon>
        <taxon>Fungi</taxon>
        <taxon>Dikarya</taxon>
        <taxon>Ascomycota</taxon>
        <taxon>Pezizomycotina</taxon>
        <taxon>Dothideomycetes</taxon>
        <taxon>Dothideomycetidae</taxon>
        <taxon>Mycosphaerellales</taxon>
        <taxon>Teratosphaeriaceae</taxon>
        <taxon>Oleoguttula</taxon>
    </lineage>
</organism>
<feature type="transmembrane region" description="Helical" evidence="2">
    <location>
        <begin position="179"/>
        <end position="198"/>
    </location>
</feature>
<evidence type="ECO:0000313" key="4">
    <source>
        <dbReference type="Proteomes" id="UP001324427"/>
    </source>
</evidence>
<keyword evidence="2" id="KW-1133">Transmembrane helix</keyword>